<sequence>MLAWTVCLLAHYTDWQERGRKEVLQIFGKQNPDPDGLTKLKTMSMIINESLRLYPPVLSIEWKVYWEVKLGKLIVPANVEVHIPTLALHHEPLFWGQDVQLFKPE</sequence>
<dbReference type="SUPFAM" id="SSF48264">
    <property type="entry name" value="Cytochrome P450"/>
    <property type="match status" value="1"/>
</dbReference>
<dbReference type="InterPro" id="IPR001128">
    <property type="entry name" value="Cyt_P450"/>
</dbReference>
<dbReference type="EC" id="1.14.14.115" evidence="11"/>
<evidence type="ECO:0000256" key="3">
    <source>
        <dbReference type="ARBA" id="ARBA00022617"/>
    </source>
</evidence>
<dbReference type="AlphaFoldDB" id="A0A2P6R2A8"/>
<evidence type="ECO:0000256" key="6">
    <source>
        <dbReference type="ARBA" id="ARBA00022989"/>
    </source>
</evidence>
<evidence type="ECO:0000256" key="7">
    <source>
        <dbReference type="ARBA" id="ARBA00023002"/>
    </source>
</evidence>
<keyword evidence="8" id="KW-0408">Iron</keyword>
<evidence type="ECO:0000313" key="12">
    <source>
        <dbReference type="Proteomes" id="UP000238479"/>
    </source>
</evidence>
<evidence type="ECO:0000256" key="8">
    <source>
        <dbReference type="ARBA" id="ARBA00023004"/>
    </source>
</evidence>
<accession>A0A2P6R2A8</accession>
<evidence type="ECO:0000256" key="9">
    <source>
        <dbReference type="ARBA" id="ARBA00023033"/>
    </source>
</evidence>
<keyword evidence="6" id="KW-1133">Transmembrane helix</keyword>
<name>A0A2P6R2A8_ROSCH</name>
<dbReference type="Pfam" id="PF00067">
    <property type="entry name" value="p450"/>
    <property type="match status" value="1"/>
</dbReference>
<keyword evidence="12" id="KW-1185">Reference proteome</keyword>
<dbReference type="InterPro" id="IPR050665">
    <property type="entry name" value="Cytochrome_P450_Monooxygen"/>
</dbReference>
<gene>
    <name evidence="11" type="ORF">RchiOBHm_Chr4g0437471</name>
</gene>
<evidence type="ECO:0000256" key="1">
    <source>
        <dbReference type="ARBA" id="ARBA00004167"/>
    </source>
</evidence>
<dbReference type="PANTHER" id="PTHR24282:SF20">
    <property type="entry name" value="CYTOCHROME P450 CYP749A22-LIKE"/>
    <property type="match status" value="1"/>
</dbReference>
<evidence type="ECO:0000256" key="4">
    <source>
        <dbReference type="ARBA" id="ARBA00022692"/>
    </source>
</evidence>
<dbReference type="InterPro" id="IPR036396">
    <property type="entry name" value="Cyt_P450_sf"/>
</dbReference>
<proteinExistence type="inferred from homology"/>
<comment type="similarity">
    <text evidence="2">Belongs to the cytochrome P450 family.</text>
</comment>
<evidence type="ECO:0000256" key="2">
    <source>
        <dbReference type="ARBA" id="ARBA00010617"/>
    </source>
</evidence>
<evidence type="ECO:0000256" key="10">
    <source>
        <dbReference type="ARBA" id="ARBA00023136"/>
    </source>
</evidence>
<dbReference type="GO" id="GO:0005506">
    <property type="term" value="F:iron ion binding"/>
    <property type="evidence" value="ECO:0007669"/>
    <property type="project" value="InterPro"/>
</dbReference>
<dbReference type="Gramene" id="PRQ40572">
    <property type="protein sequence ID" value="PRQ40572"/>
    <property type="gene ID" value="RchiOBHm_Chr4g0437471"/>
</dbReference>
<dbReference type="GO" id="GO:0020037">
    <property type="term" value="F:heme binding"/>
    <property type="evidence" value="ECO:0007669"/>
    <property type="project" value="InterPro"/>
</dbReference>
<dbReference type="PANTHER" id="PTHR24282">
    <property type="entry name" value="CYTOCHROME P450 FAMILY MEMBER"/>
    <property type="match status" value="1"/>
</dbReference>
<comment type="subcellular location">
    <subcellularLocation>
        <location evidence="1">Membrane</location>
        <topology evidence="1">Single-pass membrane protein</topology>
    </subcellularLocation>
</comment>
<organism evidence="11 12">
    <name type="scientific">Rosa chinensis</name>
    <name type="common">China rose</name>
    <dbReference type="NCBI Taxonomy" id="74649"/>
    <lineage>
        <taxon>Eukaryota</taxon>
        <taxon>Viridiplantae</taxon>
        <taxon>Streptophyta</taxon>
        <taxon>Embryophyta</taxon>
        <taxon>Tracheophyta</taxon>
        <taxon>Spermatophyta</taxon>
        <taxon>Magnoliopsida</taxon>
        <taxon>eudicotyledons</taxon>
        <taxon>Gunneridae</taxon>
        <taxon>Pentapetalae</taxon>
        <taxon>rosids</taxon>
        <taxon>fabids</taxon>
        <taxon>Rosales</taxon>
        <taxon>Rosaceae</taxon>
        <taxon>Rosoideae</taxon>
        <taxon>Rosoideae incertae sedis</taxon>
        <taxon>Rosa</taxon>
    </lineage>
</organism>
<comment type="caution">
    <text evidence="11">The sequence shown here is derived from an EMBL/GenBank/DDBJ whole genome shotgun (WGS) entry which is preliminary data.</text>
</comment>
<dbReference type="Gene3D" id="1.10.630.10">
    <property type="entry name" value="Cytochrome P450"/>
    <property type="match status" value="1"/>
</dbReference>
<dbReference type="GO" id="GO:0016020">
    <property type="term" value="C:membrane"/>
    <property type="evidence" value="ECO:0007669"/>
    <property type="project" value="UniProtKB-SubCell"/>
</dbReference>
<evidence type="ECO:0000313" key="11">
    <source>
        <dbReference type="EMBL" id="PRQ40572.1"/>
    </source>
</evidence>
<reference evidence="11 12" key="1">
    <citation type="journal article" date="2018" name="Nat. Genet.">
        <title>The Rosa genome provides new insights in the design of modern roses.</title>
        <authorList>
            <person name="Bendahmane M."/>
        </authorList>
    </citation>
    <scope>NUCLEOTIDE SEQUENCE [LARGE SCALE GENOMIC DNA]</scope>
    <source>
        <strain evidence="12">cv. Old Blush</strain>
    </source>
</reference>
<keyword evidence="9" id="KW-0503">Monooxygenase</keyword>
<keyword evidence="3" id="KW-0349">Heme</keyword>
<keyword evidence="5" id="KW-0479">Metal-binding</keyword>
<protein>
    <submittedName>
        <fullName evidence="11">Putative 11-oxo-beta-amyrin 30-oxidase</fullName>
        <ecNumber evidence="11">1.14.14.115</ecNumber>
    </submittedName>
</protein>
<dbReference type="OMA" id="CLLAHYT"/>
<dbReference type="GO" id="GO:0102375">
    <property type="term" value="F:11-oxo-beta-amyrin 30-oxidase activity"/>
    <property type="evidence" value="ECO:0007669"/>
    <property type="project" value="UniProtKB-EC"/>
</dbReference>
<keyword evidence="10" id="KW-0472">Membrane</keyword>
<keyword evidence="7 11" id="KW-0560">Oxidoreductase</keyword>
<keyword evidence="4" id="KW-0812">Transmembrane</keyword>
<evidence type="ECO:0000256" key="5">
    <source>
        <dbReference type="ARBA" id="ARBA00022723"/>
    </source>
</evidence>
<dbReference type="Proteomes" id="UP000238479">
    <property type="component" value="Chromosome 4"/>
</dbReference>
<dbReference type="EMBL" id="PDCK01000042">
    <property type="protein sequence ID" value="PRQ40572.1"/>
    <property type="molecule type" value="Genomic_DNA"/>
</dbReference>